<dbReference type="EMBL" id="JBFOLJ010000005">
    <property type="protein sequence ID" value="KAL2535989.1"/>
    <property type="molecule type" value="Genomic_DNA"/>
</dbReference>
<organism evidence="2 3">
    <name type="scientific">Forsythia ovata</name>
    <dbReference type="NCBI Taxonomy" id="205694"/>
    <lineage>
        <taxon>Eukaryota</taxon>
        <taxon>Viridiplantae</taxon>
        <taxon>Streptophyta</taxon>
        <taxon>Embryophyta</taxon>
        <taxon>Tracheophyta</taxon>
        <taxon>Spermatophyta</taxon>
        <taxon>Magnoliopsida</taxon>
        <taxon>eudicotyledons</taxon>
        <taxon>Gunneridae</taxon>
        <taxon>Pentapetalae</taxon>
        <taxon>asterids</taxon>
        <taxon>lamiids</taxon>
        <taxon>Lamiales</taxon>
        <taxon>Oleaceae</taxon>
        <taxon>Forsythieae</taxon>
        <taxon>Forsythia</taxon>
    </lineage>
</organism>
<keyword evidence="3" id="KW-1185">Reference proteome</keyword>
<name>A0ABD1VF75_9LAMI</name>
<evidence type="ECO:0000256" key="1">
    <source>
        <dbReference type="SAM" id="MobiDB-lite"/>
    </source>
</evidence>
<sequence length="124" mass="13783">MDQKPKSEISSPNLEKIPRSAAENKYDIGNLVNSQGVAAQPPEPILPEAMKVGSESKPVAEELRESRDLSHEGGGELTREEGVLGCIYKKARVRYLKFPMAKDNVLDEETESDYYFSATKLILL</sequence>
<evidence type="ECO:0000313" key="3">
    <source>
        <dbReference type="Proteomes" id="UP001604277"/>
    </source>
</evidence>
<comment type="caution">
    <text evidence="2">The sequence shown here is derived from an EMBL/GenBank/DDBJ whole genome shotgun (WGS) entry which is preliminary data.</text>
</comment>
<protein>
    <submittedName>
        <fullName evidence="2">Protein TIME FOR COFFEE</fullName>
    </submittedName>
</protein>
<feature type="region of interest" description="Disordered" evidence="1">
    <location>
        <begin position="1"/>
        <end position="20"/>
    </location>
</feature>
<evidence type="ECO:0000313" key="2">
    <source>
        <dbReference type="EMBL" id="KAL2535989.1"/>
    </source>
</evidence>
<gene>
    <name evidence="2" type="ORF">Fot_17380</name>
</gene>
<dbReference type="Proteomes" id="UP001604277">
    <property type="component" value="Unassembled WGS sequence"/>
</dbReference>
<dbReference type="AlphaFoldDB" id="A0ABD1VF75"/>
<feature type="compositionally biased region" description="Basic and acidic residues" evidence="1">
    <location>
        <begin position="58"/>
        <end position="76"/>
    </location>
</feature>
<proteinExistence type="predicted"/>
<feature type="region of interest" description="Disordered" evidence="1">
    <location>
        <begin position="52"/>
        <end position="76"/>
    </location>
</feature>
<accession>A0ABD1VF75</accession>
<reference evidence="3" key="1">
    <citation type="submission" date="2024-07" db="EMBL/GenBank/DDBJ databases">
        <title>Two chromosome-level genome assemblies of Korean endemic species Abeliophyllum distichum and Forsythia ovata (Oleaceae).</title>
        <authorList>
            <person name="Jang H."/>
        </authorList>
    </citation>
    <scope>NUCLEOTIDE SEQUENCE [LARGE SCALE GENOMIC DNA]</scope>
</reference>